<gene>
    <name evidence="1" type="ORF">PLANPX_5390</name>
</gene>
<reference evidence="2" key="1">
    <citation type="submission" date="2019-10" db="EMBL/GenBank/DDBJ databases">
        <title>Lacipirellula parvula gen. nov., sp. nov., representing a lineage of planctomycetes widespread in freshwater anoxic habitats, and description of the family Lacipirellulaceae.</title>
        <authorList>
            <person name="Dedysh S.N."/>
            <person name="Kulichevskaya I.S."/>
            <person name="Beletsky A.V."/>
            <person name="Rakitin A.L."/>
            <person name="Mardanov A.V."/>
            <person name="Ivanova A.A."/>
            <person name="Saltykova V.X."/>
            <person name="Rijpstra W.I.C."/>
            <person name="Sinninghe Damste J.S."/>
            <person name="Ravin N.V."/>
        </authorList>
    </citation>
    <scope>NUCLEOTIDE SEQUENCE [LARGE SCALE GENOMIC DNA]</scope>
    <source>
        <strain evidence="2">PX69</strain>
    </source>
</reference>
<sequence>METPQQKAFERLACADRQTITHFAISPRIVATPARCAWHAGCNCVSQA</sequence>
<name>A0A5K7XH64_9BACT</name>
<accession>A0A5K7XH64</accession>
<dbReference type="KEGG" id="lpav:PLANPX_5390"/>
<organism evidence="1 2">
    <name type="scientific">Lacipirellula parvula</name>
    <dbReference type="NCBI Taxonomy" id="2650471"/>
    <lineage>
        <taxon>Bacteria</taxon>
        <taxon>Pseudomonadati</taxon>
        <taxon>Planctomycetota</taxon>
        <taxon>Planctomycetia</taxon>
        <taxon>Pirellulales</taxon>
        <taxon>Lacipirellulaceae</taxon>
        <taxon>Lacipirellula</taxon>
    </lineage>
</organism>
<dbReference type="AlphaFoldDB" id="A0A5K7XH64"/>
<protein>
    <submittedName>
        <fullName evidence="1">Uncharacterized protein</fullName>
    </submittedName>
</protein>
<evidence type="ECO:0000313" key="2">
    <source>
        <dbReference type="Proteomes" id="UP000326837"/>
    </source>
</evidence>
<proteinExistence type="predicted"/>
<evidence type="ECO:0000313" key="1">
    <source>
        <dbReference type="EMBL" id="BBO35778.1"/>
    </source>
</evidence>
<keyword evidence="2" id="KW-1185">Reference proteome</keyword>
<dbReference type="Proteomes" id="UP000326837">
    <property type="component" value="Chromosome"/>
</dbReference>
<dbReference type="EMBL" id="AP021861">
    <property type="protein sequence ID" value="BBO35778.1"/>
    <property type="molecule type" value="Genomic_DNA"/>
</dbReference>